<dbReference type="EMBL" id="CM000880">
    <property type="protein sequence ID" value="KQK12674.2"/>
    <property type="molecule type" value="Genomic_DNA"/>
</dbReference>
<evidence type="ECO:0000256" key="1">
    <source>
        <dbReference type="SAM" id="MobiDB-lite"/>
    </source>
</evidence>
<dbReference type="OrthoDB" id="585233at2759"/>
<evidence type="ECO:0000313" key="2">
    <source>
        <dbReference type="EMBL" id="KQK12674.2"/>
    </source>
</evidence>
<dbReference type="AlphaFoldDB" id="A0A0Q3RHF4"/>
<dbReference type="STRING" id="15368.A0A0Q3RHF4"/>
<reference evidence="2 3" key="1">
    <citation type="journal article" date="2010" name="Nature">
        <title>Genome sequencing and analysis of the model grass Brachypodium distachyon.</title>
        <authorList>
            <consortium name="International Brachypodium Initiative"/>
        </authorList>
    </citation>
    <scope>NUCLEOTIDE SEQUENCE [LARGE SCALE GENOMIC DNA]</scope>
    <source>
        <strain evidence="2 3">Bd21</strain>
    </source>
</reference>
<evidence type="ECO:0000313" key="3">
    <source>
        <dbReference type="EnsemblPlants" id="KQK12674"/>
    </source>
</evidence>
<dbReference type="InParanoid" id="A0A0Q3RHF4"/>
<accession>A0A0Q3RHF4</accession>
<dbReference type="Proteomes" id="UP000008810">
    <property type="component" value="Chromosome 1"/>
</dbReference>
<organism evidence="2">
    <name type="scientific">Brachypodium distachyon</name>
    <name type="common">Purple false brome</name>
    <name type="synonym">Trachynia distachya</name>
    <dbReference type="NCBI Taxonomy" id="15368"/>
    <lineage>
        <taxon>Eukaryota</taxon>
        <taxon>Viridiplantae</taxon>
        <taxon>Streptophyta</taxon>
        <taxon>Embryophyta</taxon>
        <taxon>Tracheophyta</taxon>
        <taxon>Spermatophyta</taxon>
        <taxon>Magnoliopsida</taxon>
        <taxon>Liliopsida</taxon>
        <taxon>Poales</taxon>
        <taxon>Poaceae</taxon>
        <taxon>BOP clade</taxon>
        <taxon>Pooideae</taxon>
        <taxon>Stipodae</taxon>
        <taxon>Brachypodieae</taxon>
        <taxon>Brachypodium</taxon>
    </lineage>
</organism>
<feature type="region of interest" description="Disordered" evidence="1">
    <location>
        <begin position="119"/>
        <end position="162"/>
    </location>
</feature>
<reference evidence="2" key="2">
    <citation type="submission" date="2017-06" db="EMBL/GenBank/DDBJ databases">
        <title>WGS assembly of Brachypodium distachyon.</title>
        <authorList>
            <consortium name="The International Brachypodium Initiative"/>
            <person name="Lucas S."/>
            <person name="Harmon-Smith M."/>
            <person name="Lail K."/>
            <person name="Tice H."/>
            <person name="Grimwood J."/>
            <person name="Bruce D."/>
            <person name="Barry K."/>
            <person name="Shu S."/>
            <person name="Lindquist E."/>
            <person name="Wang M."/>
            <person name="Pitluck S."/>
            <person name="Vogel J.P."/>
            <person name="Garvin D.F."/>
            <person name="Mockler T.C."/>
            <person name="Schmutz J."/>
            <person name="Rokhsar D."/>
            <person name="Bevan M.W."/>
        </authorList>
    </citation>
    <scope>NUCLEOTIDE SEQUENCE</scope>
    <source>
        <strain evidence="2">Bd21</strain>
    </source>
</reference>
<dbReference type="EnsemblPlants" id="KQK12674">
    <property type="protein sequence ID" value="KQK12674"/>
    <property type="gene ID" value="BRADI_1g05296v3"/>
</dbReference>
<dbReference type="InterPro" id="IPR036047">
    <property type="entry name" value="F-box-like_dom_sf"/>
</dbReference>
<keyword evidence="4" id="KW-1185">Reference proteome</keyword>
<evidence type="ECO:0008006" key="5">
    <source>
        <dbReference type="Google" id="ProtNLM"/>
    </source>
</evidence>
<dbReference type="Gramene" id="KQK12674">
    <property type="protein sequence ID" value="KQK12674"/>
    <property type="gene ID" value="BRADI_1g05296v3"/>
</dbReference>
<dbReference type="SUPFAM" id="SSF81383">
    <property type="entry name" value="F-box domain"/>
    <property type="match status" value="1"/>
</dbReference>
<name>A0A0Q3RHF4_BRADI</name>
<dbReference type="PANTHER" id="PTHR33207">
    <property type="entry name" value="F-BOX DOMAIN CONTAINING PROTEIN-RELATED"/>
    <property type="match status" value="1"/>
</dbReference>
<reference evidence="3" key="3">
    <citation type="submission" date="2018-08" db="UniProtKB">
        <authorList>
            <consortium name="EnsemblPlants"/>
        </authorList>
    </citation>
    <scope>IDENTIFICATION</scope>
    <source>
        <strain evidence="3">cv. Bd21</strain>
    </source>
</reference>
<evidence type="ECO:0000313" key="4">
    <source>
        <dbReference type="Proteomes" id="UP000008810"/>
    </source>
</evidence>
<proteinExistence type="predicted"/>
<feature type="compositionally biased region" description="Basic and acidic residues" evidence="1">
    <location>
        <begin position="121"/>
        <end position="143"/>
    </location>
</feature>
<sequence length="362" mass="41093">MASQQQSPPKKKALQLSATTITSLDQDTLREIFLRLPSLPSLVRAALACRTFLDAVRSSPAFRRRFSALHRPPILGAFLSIQDTVVPSFVPLRRSNPDLAAAVSGAYFFLTRLPVPEEDNEKDKDALPDTRRPVPDEDKDKDALPNTRLPVPDEDKDKDALLDEDEDENAISEWSIEDCRDGFVLLHNWSTKQIAVYRLLTRAWISFPHRPTRPISFPRRQTRSTVAHHSFRIVCVCHNCLGARAIVLSSDTRKWQIFPWADVHGFWPQTGKVANGRIYWTIGMPSDARVLSTDTMQFSRIDMPPHRRGNELMKAGETKDGRLCMVCEPMGPVGPELSLVVWFWRADDDGVEKWMLDKSLPL</sequence>
<gene>
    <name evidence="2" type="ORF">BRADI_1g05296v3</name>
</gene>
<feature type="compositionally biased region" description="Basic and acidic residues" evidence="1">
    <location>
        <begin position="151"/>
        <end position="161"/>
    </location>
</feature>
<protein>
    <recommendedName>
        <fullName evidence="5">F-box domain-containing protein</fullName>
    </recommendedName>
</protein>